<keyword evidence="4" id="KW-0175">Coiled coil</keyword>
<dbReference type="EMBL" id="CALNXI010000144">
    <property type="protein sequence ID" value="CAH3020331.1"/>
    <property type="molecule type" value="Genomic_DNA"/>
</dbReference>
<sequence>MAANMARRSWSVIRFSKNMTSLQLFRQRILLKTSNMYTEASDTFQTFDQTSKRKDFRRMKAAIYKKNRQDSNLEKAARDEKLHIPLDTVRKDWMAKNEFSTTTKLARHYGIYEHMFKQEFTPSVRMLVKFGETDQVHFGNFLTPSQAFHQPTVDYDSSDDIKWTLIFANPDGNFIEKKKEFLHWMIGNIPGSRISDGQVLCEYLPPVPIKGTGFHRFVFCLLKQSGELDVGNYLNTQPRDIFNRTFSLSEFLSNHRHELIPAGLCFFQAAWDEMVTRTFRETLGITEPVYKEQEFITPTTAKKILVRQWFESKYRNM</sequence>
<dbReference type="PANTHER" id="PTHR11362:SF133">
    <property type="entry name" value="LARGE RIBOSOMAL SUBUNIT PROTEIN ML38"/>
    <property type="match status" value="1"/>
</dbReference>
<comment type="subcellular location">
    <subcellularLocation>
        <location evidence="1">Mitochondrion</location>
    </subcellularLocation>
</comment>
<evidence type="ECO:0000256" key="8">
    <source>
        <dbReference type="ARBA" id="ARBA00039444"/>
    </source>
</evidence>
<name>A0ABN8LXK8_9CNID</name>
<evidence type="ECO:0000313" key="11">
    <source>
        <dbReference type="Proteomes" id="UP001159427"/>
    </source>
</evidence>
<dbReference type="InterPro" id="IPR008914">
    <property type="entry name" value="PEBP"/>
</dbReference>
<dbReference type="Proteomes" id="UP001159427">
    <property type="component" value="Unassembled WGS sequence"/>
</dbReference>
<evidence type="ECO:0000256" key="2">
    <source>
        <dbReference type="ARBA" id="ARBA00022946"/>
    </source>
</evidence>
<evidence type="ECO:0000256" key="3">
    <source>
        <dbReference type="ARBA" id="ARBA00022980"/>
    </source>
</evidence>
<keyword evidence="2" id="KW-0809">Transit peptide</keyword>
<evidence type="ECO:0000256" key="4">
    <source>
        <dbReference type="ARBA" id="ARBA00023054"/>
    </source>
</evidence>
<evidence type="ECO:0000313" key="10">
    <source>
        <dbReference type="EMBL" id="CAH3020331.1"/>
    </source>
</evidence>
<dbReference type="PANTHER" id="PTHR11362">
    <property type="entry name" value="PHOSPHATIDYLETHANOLAMINE-BINDING PROTEIN"/>
    <property type="match status" value="1"/>
</dbReference>
<dbReference type="CDD" id="cd00866">
    <property type="entry name" value="PEBP_euk"/>
    <property type="match status" value="1"/>
</dbReference>
<proteinExistence type="inferred from homology"/>
<keyword evidence="3" id="KW-0689">Ribosomal protein</keyword>
<evidence type="ECO:0000256" key="5">
    <source>
        <dbReference type="ARBA" id="ARBA00023128"/>
    </source>
</evidence>
<comment type="similarity">
    <text evidence="7">Belongs to the phosphatidylethanolamine-binding protein family. Mitochondrion-specific ribosomal protein mL38 subfamily.</text>
</comment>
<keyword evidence="5" id="KW-0496">Mitochondrion</keyword>
<evidence type="ECO:0000256" key="6">
    <source>
        <dbReference type="ARBA" id="ARBA00023274"/>
    </source>
</evidence>
<organism evidence="10 11">
    <name type="scientific">Porites evermanni</name>
    <dbReference type="NCBI Taxonomy" id="104178"/>
    <lineage>
        <taxon>Eukaryota</taxon>
        <taxon>Metazoa</taxon>
        <taxon>Cnidaria</taxon>
        <taxon>Anthozoa</taxon>
        <taxon>Hexacorallia</taxon>
        <taxon>Scleractinia</taxon>
        <taxon>Fungiina</taxon>
        <taxon>Poritidae</taxon>
        <taxon>Porites</taxon>
    </lineage>
</organism>
<accession>A0ABN8LXK8</accession>
<reference evidence="10 11" key="1">
    <citation type="submission" date="2022-05" db="EMBL/GenBank/DDBJ databases">
        <authorList>
            <consortium name="Genoscope - CEA"/>
            <person name="William W."/>
        </authorList>
    </citation>
    <scope>NUCLEOTIDE SEQUENCE [LARGE SCALE GENOMIC DNA]</scope>
</reference>
<keyword evidence="11" id="KW-1185">Reference proteome</keyword>
<gene>
    <name evidence="10" type="ORF">PEVE_00006725</name>
</gene>
<dbReference type="InterPro" id="IPR036610">
    <property type="entry name" value="PEBP-like_sf"/>
</dbReference>
<evidence type="ECO:0000256" key="9">
    <source>
        <dbReference type="ARBA" id="ARBA00041206"/>
    </source>
</evidence>
<keyword evidence="6" id="KW-0687">Ribonucleoprotein</keyword>
<dbReference type="Pfam" id="PF01161">
    <property type="entry name" value="PBP"/>
    <property type="match status" value="1"/>
</dbReference>
<protein>
    <recommendedName>
        <fullName evidence="8">Large ribosomal subunit protein mL38</fullName>
    </recommendedName>
    <alternativeName>
        <fullName evidence="9">39S ribosomal protein L38, mitochondrial</fullName>
    </alternativeName>
</protein>
<dbReference type="Gene3D" id="3.90.280.10">
    <property type="entry name" value="PEBP-like"/>
    <property type="match status" value="1"/>
</dbReference>
<dbReference type="SUPFAM" id="SSF49777">
    <property type="entry name" value="PEBP-like"/>
    <property type="match status" value="1"/>
</dbReference>
<evidence type="ECO:0000256" key="7">
    <source>
        <dbReference type="ARBA" id="ARBA00038016"/>
    </source>
</evidence>
<evidence type="ECO:0000256" key="1">
    <source>
        <dbReference type="ARBA" id="ARBA00004173"/>
    </source>
</evidence>
<dbReference type="InterPro" id="IPR035810">
    <property type="entry name" value="PEBP_euk"/>
</dbReference>
<comment type="caution">
    <text evidence="10">The sequence shown here is derived from an EMBL/GenBank/DDBJ whole genome shotgun (WGS) entry which is preliminary data.</text>
</comment>